<organism evidence="6 7">
    <name type="scientific">Steroidobacter flavus</name>
    <dbReference type="NCBI Taxonomy" id="1842136"/>
    <lineage>
        <taxon>Bacteria</taxon>
        <taxon>Pseudomonadati</taxon>
        <taxon>Pseudomonadota</taxon>
        <taxon>Gammaproteobacteria</taxon>
        <taxon>Steroidobacterales</taxon>
        <taxon>Steroidobacteraceae</taxon>
        <taxon>Steroidobacter</taxon>
    </lineage>
</organism>
<keyword evidence="7" id="KW-1185">Reference proteome</keyword>
<comment type="caution">
    <text evidence="6">The sequence shown here is derived from an EMBL/GenBank/DDBJ whole genome shotgun (WGS) entry which is preliminary data.</text>
</comment>
<sequence>MRTRLILIIVALILLVPVVAIGVLLYSEAGLQMVAAQLWRLERYHVKIEGVSGTLAGPLRVAHFELNHPRVHVVVNDIVIEPQLRGLLIQTLQAGSVTARESLVELHQVEMPHSTTKPRFLPSFLRVDARNVELKNVRYVHMNGTAVDARTVRGRVTITSSRLRARDFAVDADLFDATGNVLLRAAATADLPMGLEGDTSGQLHLPDGIDLDLKGTVDGTIDELKIKGQLLKPSLVNVDAVMTRPENSWQIAGKVTSAQFLLDPWLHDPPLTLRNIALDVLYNPDGVHAKGLMLVPEIDEQQLLVEAQGHYADRTLFLSQVDVQLQDSPAAMQANGKLVFDGSSPTIDLSADWQHLQWPLRGKAIVTSSSGDGTLRGPMPYDFAVTASLAGPNFPSGAGSATGVISKEQVTVASYSINALGGSLTGNGQLQFAQPRAWRISTRANNVNPAGLFKEFPGSVNLVANASGEGFDKKASFIADVSELRGTLRGEPLQGRGYVQRDRRGWTVRNASLGLADARLALNGIWKETIEATWSLEAPSLDRLLPDAKGRIVSKGKASGPLKSLHITGDLTANDIHYQQWQAGQLTITGDVDASGKSPSRLVASANRLGAGRPLVESLQVSGDGTALAHRINMSVTGAAATPRDTPPSAEMQVDGTYDQRVWNATVTTTKLVTGKADDKISIAEPAKIMASSDQAQLDNFCLIAGAGRICASGKWQKAGSWEGTVSGYEIPLALLLPPAGEEAEYGGRIEGRVHAFGAPNQPWQGEAGMRIIDAAIIYRPQGAEPETLNLGTGGLAATAKPDRIDFSFGVQAFTDTYLFANAHLDRNESNDLMHLPLTGDMRARAADANILPLLFSEVDNAAGLLTANATIGGTLAEPEINGRVELANGELDSYRVNFALRNANLVAELASNGLDFRGTGRAGEGEMEADGRFTWSGGKSQGELHLRGTNLLVADLPEYRVIASPDLRFAIDGNQVNVAGDVLIPSARVQPNQISGAVRASDDARYIHETEAERAGRIVVHSEIKVNIGDDVRVDAFGLQGRLAGGVGTTVHTGETPIGRGELSVVDGRYEAYGQKLEISKGELLFEASPLDDPGLDIEARRKIETVTVGLNVRGTLQQPRLSFFSDPTMPQTQIVTYLLTGKAPDSVSGSDTATMTSARDTLTMQGGGLLASQIGRRLGLEEVGVESSLGSDGNANTALVLGKFLSPRLFISYGISLTESINTLKLRYTISDKWVFKTEAGENQSADLEYTIEAQ</sequence>
<protein>
    <submittedName>
        <fullName evidence="6">Translocation/assembly module TamB domain-containing protein</fullName>
    </submittedName>
</protein>
<reference evidence="7" key="1">
    <citation type="journal article" date="2019" name="Int. J. Syst. Evol. Microbiol.">
        <title>The Global Catalogue of Microorganisms (GCM) 10K type strain sequencing project: providing services to taxonomists for standard genome sequencing and annotation.</title>
        <authorList>
            <consortium name="The Broad Institute Genomics Platform"/>
            <consortium name="The Broad Institute Genome Sequencing Center for Infectious Disease"/>
            <person name="Wu L."/>
            <person name="Ma J."/>
        </authorList>
    </citation>
    <scope>NUCLEOTIDE SEQUENCE [LARGE SCALE GENOMIC DNA]</scope>
    <source>
        <strain evidence="7">CGMCC 1.10759</strain>
    </source>
</reference>
<feature type="domain" description="Translocation and assembly module TamB C-terminal" evidence="5">
    <location>
        <begin position="922"/>
        <end position="1255"/>
    </location>
</feature>
<evidence type="ECO:0000256" key="2">
    <source>
        <dbReference type="ARBA" id="ARBA00022692"/>
    </source>
</evidence>
<evidence type="ECO:0000256" key="4">
    <source>
        <dbReference type="ARBA" id="ARBA00023136"/>
    </source>
</evidence>
<evidence type="ECO:0000313" key="7">
    <source>
        <dbReference type="Proteomes" id="UP001595904"/>
    </source>
</evidence>
<dbReference type="InterPro" id="IPR007452">
    <property type="entry name" value="TamB_C"/>
</dbReference>
<keyword evidence="4" id="KW-0472">Membrane</keyword>
<name>A0ABV8SSS3_9GAMM</name>
<dbReference type="Proteomes" id="UP001595904">
    <property type="component" value="Unassembled WGS sequence"/>
</dbReference>
<dbReference type="PANTHER" id="PTHR36985">
    <property type="entry name" value="TRANSLOCATION AND ASSEMBLY MODULE SUBUNIT TAMB"/>
    <property type="match status" value="1"/>
</dbReference>
<evidence type="ECO:0000259" key="5">
    <source>
        <dbReference type="Pfam" id="PF04357"/>
    </source>
</evidence>
<dbReference type="Pfam" id="PF04357">
    <property type="entry name" value="TamB"/>
    <property type="match status" value="1"/>
</dbReference>
<dbReference type="EMBL" id="JBHSDU010000003">
    <property type="protein sequence ID" value="MFC4310002.1"/>
    <property type="molecule type" value="Genomic_DNA"/>
</dbReference>
<evidence type="ECO:0000256" key="3">
    <source>
        <dbReference type="ARBA" id="ARBA00022989"/>
    </source>
</evidence>
<evidence type="ECO:0000313" key="6">
    <source>
        <dbReference type="EMBL" id="MFC4310002.1"/>
    </source>
</evidence>
<gene>
    <name evidence="6" type="ORF">ACFPN2_13005</name>
</gene>
<comment type="subcellular location">
    <subcellularLocation>
        <location evidence="1">Membrane</location>
        <topology evidence="1">Single-pass membrane protein</topology>
    </subcellularLocation>
</comment>
<keyword evidence="3" id="KW-1133">Transmembrane helix</keyword>
<dbReference type="RefSeq" id="WP_380597136.1">
    <property type="nucleotide sequence ID" value="NZ_JBHSDU010000003.1"/>
</dbReference>
<evidence type="ECO:0000256" key="1">
    <source>
        <dbReference type="ARBA" id="ARBA00004167"/>
    </source>
</evidence>
<keyword evidence="2" id="KW-0812">Transmembrane</keyword>
<proteinExistence type="predicted"/>
<accession>A0ABV8SSS3</accession>
<dbReference type="PANTHER" id="PTHR36985:SF1">
    <property type="entry name" value="TRANSLOCATION AND ASSEMBLY MODULE SUBUNIT TAMB"/>
    <property type="match status" value="1"/>
</dbReference>